<keyword evidence="3 5" id="KW-0378">Hydrolase</keyword>
<evidence type="ECO:0000259" key="4">
    <source>
        <dbReference type="Pfam" id="PF07687"/>
    </source>
</evidence>
<evidence type="ECO:0000256" key="1">
    <source>
        <dbReference type="ARBA" id="ARBA00022670"/>
    </source>
</evidence>
<dbReference type="Pfam" id="PF07687">
    <property type="entry name" value="M20_dimer"/>
    <property type="match status" value="1"/>
</dbReference>
<feature type="domain" description="Peptidase M20 dimerisation" evidence="4">
    <location>
        <begin position="215"/>
        <end position="359"/>
    </location>
</feature>
<dbReference type="InterPro" id="IPR011650">
    <property type="entry name" value="Peptidase_M20_dimer"/>
</dbReference>
<dbReference type="PANTHER" id="PTHR43270">
    <property type="entry name" value="BETA-ALA-HIS DIPEPTIDASE"/>
    <property type="match status" value="1"/>
</dbReference>
<dbReference type="GO" id="GO:0006508">
    <property type="term" value="P:proteolysis"/>
    <property type="evidence" value="ECO:0007669"/>
    <property type="project" value="UniProtKB-KW"/>
</dbReference>
<dbReference type="InterPro" id="IPR002933">
    <property type="entry name" value="Peptidase_M20"/>
</dbReference>
<dbReference type="GO" id="GO:0046872">
    <property type="term" value="F:metal ion binding"/>
    <property type="evidence" value="ECO:0007669"/>
    <property type="project" value="UniProtKB-KW"/>
</dbReference>
<keyword evidence="2" id="KW-0479">Metal-binding</keyword>
<dbReference type="Gene3D" id="3.30.70.360">
    <property type="match status" value="1"/>
</dbReference>
<evidence type="ECO:0000313" key="5">
    <source>
        <dbReference type="EMBL" id="MTE11261.1"/>
    </source>
</evidence>
<proteinExistence type="predicted"/>
<dbReference type="Pfam" id="PF01546">
    <property type="entry name" value="Peptidase_M20"/>
    <property type="match status" value="1"/>
</dbReference>
<accession>A0A6I3KPN3</accession>
<dbReference type="NCBIfam" id="NF005914">
    <property type="entry name" value="PRK07907.1"/>
    <property type="match status" value="1"/>
</dbReference>
<dbReference type="SUPFAM" id="SSF53187">
    <property type="entry name" value="Zn-dependent exopeptidases"/>
    <property type="match status" value="1"/>
</dbReference>
<name>A0A6I3KPN3_9NOCA</name>
<keyword evidence="6" id="KW-1185">Reference proteome</keyword>
<dbReference type="AlphaFoldDB" id="A0A6I3KPN3"/>
<organism evidence="5 6">
    <name type="scientific">Nocardia aurantiaca</name>
    <dbReference type="NCBI Taxonomy" id="2675850"/>
    <lineage>
        <taxon>Bacteria</taxon>
        <taxon>Bacillati</taxon>
        <taxon>Actinomycetota</taxon>
        <taxon>Actinomycetes</taxon>
        <taxon>Mycobacteriales</taxon>
        <taxon>Nocardiaceae</taxon>
        <taxon>Nocardia</taxon>
    </lineage>
</organism>
<dbReference type="PANTHER" id="PTHR43270:SF12">
    <property type="entry name" value="SUCCINYL-DIAMINOPIMELATE DESUCCINYLASE"/>
    <property type="match status" value="1"/>
</dbReference>
<evidence type="ECO:0000256" key="2">
    <source>
        <dbReference type="ARBA" id="ARBA00022723"/>
    </source>
</evidence>
<protein>
    <submittedName>
        <fullName evidence="5">M20/M25/M40 family metallo-hydrolase</fullName>
    </submittedName>
</protein>
<sequence>MATTAGVQEDSRVAALRAAVKALMPRAKSDLAQLVSFKSVYDARQFPIEECERTAQWVADAFEAEGLTDVGLHRTPDGSNAVVARSQTPAGAPTVMLYCHYDVQPPLDDAAWKTPVWELTERDGRWYGRGAADCKGNIVMHLTALRALRRVHGDDFPVGLVLVSEGSEEQGTGGLEEFVPGNVELLRADTLLIGDCGNFAAGVPTFTQTLRGNVNVVVTVETLSGPMHSGMFGGPAPDALAAMIHLLGTLRDADGNTTVDGLRNDQVWAGHEYPANQFRSDAGVLDGVDLIGGGEVADMLWARPALTVLGMDVPPVVGSSAAIQPRSRARLNLRIPPGIEPGQALKALTAHLKSHAPWHARVTVETEATGSPFVGSTDGPARQAMAAAMEAAYGRPATTAGQGGSIPLCNVFADTYPDAEIMLIGVEEPRCLIHAPNESVDPTEIENMALAEALFLASFATNPPRPQ</sequence>
<keyword evidence="1" id="KW-0645">Protease</keyword>
<dbReference type="GO" id="GO:0008233">
    <property type="term" value="F:peptidase activity"/>
    <property type="evidence" value="ECO:0007669"/>
    <property type="project" value="UniProtKB-KW"/>
</dbReference>
<dbReference type="EMBL" id="WMBB01000001">
    <property type="protein sequence ID" value="MTE11261.1"/>
    <property type="molecule type" value="Genomic_DNA"/>
</dbReference>
<gene>
    <name evidence="5" type="ORF">GLP40_00430</name>
</gene>
<dbReference type="Proteomes" id="UP000432464">
    <property type="component" value="Unassembled WGS sequence"/>
</dbReference>
<dbReference type="Gene3D" id="3.40.630.10">
    <property type="entry name" value="Zn peptidases"/>
    <property type="match status" value="1"/>
</dbReference>
<dbReference type="RefSeq" id="WP_154785826.1">
    <property type="nucleotide sequence ID" value="NZ_WMBB01000001.1"/>
</dbReference>
<comment type="caution">
    <text evidence="5">The sequence shown here is derived from an EMBL/GenBank/DDBJ whole genome shotgun (WGS) entry which is preliminary data.</text>
</comment>
<evidence type="ECO:0000313" key="6">
    <source>
        <dbReference type="Proteomes" id="UP000432464"/>
    </source>
</evidence>
<dbReference type="InterPro" id="IPR051458">
    <property type="entry name" value="Cyt/Met_Dipeptidase"/>
</dbReference>
<reference evidence="5 6" key="1">
    <citation type="submission" date="2019-11" db="EMBL/GenBank/DDBJ databases">
        <title>Nocardia sp. nov. CT2-14 isolated from soil.</title>
        <authorList>
            <person name="Kanchanasin P."/>
            <person name="Tanasupawat S."/>
            <person name="Yuki M."/>
            <person name="Kudo T."/>
        </authorList>
    </citation>
    <scope>NUCLEOTIDE SEQUENCE [LARGE SCALE GENOMIC DNA]</scope>
    <source>
        <strain evidence="5 6">CT2-14</strain>
    </source>
</reference>
<evidence type="ECO:0000256" key="3">
    <source>
        <dbReference type="ARBA" id="ARBA00022801"/>
    </source>
</evidence>